<feature type="domain" description="Response regulatory" evidence="2">
    <location>
        <begin position="5"/>
        <end position="122"/>
    </location>
</feature>
<sequence>MEKIKIAITEDHRLLRESIKMLLEKNGDFDVLIEALDGQDLLDKLEKSTSIDLILIDINMPGMDGIEATGIVKQRWSSIKIVALSLIDSQDVIDKFYGQGGDLYLIHGLPKEKLTSELLRIMNR</sequence>
<dbReference type="SMART" id="SM00448">
    <property type="entry name" value="REC"/>
    <property type="match status" value="1"/>
</dbReference>
<evidence type="ECO:0000313" key="4">
    <source>
        <dbReference type="Proteomes" id="UP000198598"/>
    </source>
</evidence>
<dbReference type="InterPro" id="IPR052048">
    <property type="entry name" value="ST_Response_Regulator"/>
</dbReference>
<dbReference type="PANTHER" id="PTHR43228">
    <property type="entry name" value="TWO-COMPONENT RESPONSE REGULATOR"/>
    <property type="match status" value="1"/>
</dbReference>
<dbReference type="STRING" id="662367.SAMN05216167_101476"/>
<organism evidence="3 4">
    <name type="scientific">Spirosoma endophyticum</name>
    <dbReference type="NCBI Taxonomy" id="662367"/>
    <lineage>
        <taxon>Bacteria</taxon>
        <taxon>Pseudomonadati</taxon>
        <taxon>Bacteroidota</taxon>
        <taxon>Cytophagia</taxon>
        <taxon>Cytophagales</taxon>
        <taxon>Cytophagaceae</taxon>
        <taxon>Spirosoma</taxon>
    </lineage>
</organism>
<evidence type="ECO:0000259" key="2">
    <source>
        <dbReference type="PROSITE" id="PS50110"/>
    </source>
</evidence>
<dbReference type="Gene3D" id="3.40.50.2300">
    <property type="match status" value="1"/>
</dbReference>
<name>A0A1I1GHW0_9BACT</name>
<gene>
    <name evidence="3" type="ORF">SAMN05216167_101476</name>
</gene>
<dbReference type="EMBL" id="FOLQ01000001">
    <property type="protein sequence ID" value="SFC11091.1"/>
    <property type="molecule type" value="Genomic_DNA"/>
</dbReference>
<proteinExistence type="predicted"/>
<feature type="modified residue" description="4-aspartylphosphate" evidence="1">
    <location>
        <position position="57"/>
    </location>
</feature>
<protein>
    <submittedName>
        <fullName evidence="3">Response regulator receiver domain-containing protein</fullName>
    </submittedName>
</protein>
<dbReference type="InterPro" id="IPR001789">
    <property type="entry name" value="Sig_transdc_resp-reg_receiver"/>
</dbReference>
<dbReference type="OrthoDB" id="9797341at2"/>
<evidence type="ECO:0000256" key="1">
    <source>
        <dbReference type="PROSITE-ProRule" id="PRU00169"/>
    </source>
</evidence>
<dbReference type="PROSITE" id="PS50110">
    <property type="entry name" value="RESPONSE_REGULATORY"/>
    <property type="match status" value="1"/>
</dbReference>
<dbReference type="InterPro" id="IPR058245">
    <property type="entry name" value="NreC/VraR/RcsB-like_REC"/>
</dbReference>
<dbReference type="SUPFAM" id="SSF52172">
    <property type="entry name" value="CheY-like"/>
    <property type="match status" value="1"/>
</dbReference>
<dbReference type="GO" id="GO:0000160">
    <property type="term" value="P:phosphorelay signal transduction system"/>
    <property type="evidence" value="ECO:0007669"/>
    <property type="project" value="InterPro"/>
</dbReference>
<dbReference type="Proteomes" id="UP000198598">
    <property type="component" value="Unassembled WGS sequence"/>
</dbReference>
<dbReference type="PANTHER" id="PTHR43228:SF1">
    <property type="entry name" value="TWO-COMPONENT RESPONSE REGULATOR ARR22"/>
    <property type="match status" value="1"/>
</dbReference>
<accession>A0A1I1GHW0</accession>
<dbReference type="InterPro" id="IPR011006">
    <property type="entry name" value="CheY-like_superfamily"/>
</dbReference>
<reference evidence="3 4" key="1">
    <citation type="submission" date="2016-10" db="EMBL/GenBank/DDBJ databases">
        <authorList>
            <person name="de Groot N.N."/>
        </authorList>
    </citation>
    <scope>NUCLEOTIDE SEQUENCE [LARGE SCALE GENOMIC DNA]</scope>
    <source>
        <strain evidence="3 4">DSM 26130</strain>
    </source>
</reference>
<keyword evidence="1" id="KW-0597">Phosphoprotein</keyword>
<evidence type="ECO:0000313" key="3">
    <source>
        <dbReference type="EMBL" id="SFC11091.1"/>
    </source>
</evidence>
<dbReference type="AlphaFoldDB" id="A0A1I1GHW0"/>
<keyword evidence="4" id="KW-1185">Reference proteome</keyword>
<dbReference type="RefSeq" id="WP_093822840.1">
    <property type="nucleotide sequence ID" value="NZ_FOLQ01000001.1"/>
</dbReference>
<dbReference type="Pfam" id="PF00072">
    <property type="entry name" value="Response_reg"/>
    <property type="match status" value="1"/>
</dbReference>
<dbReference type="CDD" id="cd17535">
    <property type="entry name" value="REC_NarL-like"/>
    <property type="match status" value="1"/>
</dbReference>